<dbReference type="SUPFAM" id="SSF55486">
    <property type="entry name" value="Metalloproteases ('zincins'), catalytic domain"/>
    <property type="match status" value="1"/>
</dbReference>
<dbReference type="OrthoDB" id="912280at2"/>
<keyword evidence="2" id="KW-1185">Reference proteome</keyword>
<name>A0A2Y8ZUS1_9MICO</name>
<dbReference type="RefSeq" id="WP_109686013.1">
    <property type="nucleotide sequence ID" value="NZ_QGDN01000001.1"/>
</dbReference>
<protein>
    <recommendedName>
        <fullName evidence="3">Matrixin</fullName>
    </recommendedName>
</protein>
<reference evidence="2" key="1">
    <citation type="submission" date="2016-10" db="EMBL/GenBank/DDBJ databases">
        <authorList>
            <person name="Varghese N."/>
            <person name="Submissions S."/>
        </authorList>
    </citation>
    <scope>NUCLEOTIDE SEQUENCE [LARGE SCALE GENOMIC DNA]</scope>
    <source>
        <strain evidence="2">DSM 22951</strain>
    </source>
</reference>
<dbReference type="AlphaFoldDB" id="A0A2Y8ZUS1"/>
<accession>A0A2Y8ZUS1</accession>
<evidence type="ECO:0000313" key="2">
    <source>
        <dbReference type="Proteomes" id="UP000250028"/>
    </source>
</evidence>
<dbReference type="InterPro" id="IPR024079">
    <property type="entry name" value="MetalloPept_cat_dom_sf"/>
</dbReference>
<gene>
    <name evidence="1" type="ORF">SAMN04489750_2352</name>
</gene>
<evidence type="ECO:0008006" key="3">
    <source>
        <dbReference type="Google" id="ProtNLM"/>
    </source>
</evidence>
<dbReference type="Proteomes" id="UP000250028">
    <property type="component" value="Unassembled WGS sequence"/>
</dbReference>
<proteinExistence type="predicted"/>
<organism evidence="1 2">
    <name type="scientific">Branchiibius hedensis</name>
    <dbReference type="NCBI Taxonomy" id="672460"/>
    <lineage>
        <taxon>Bacteria</taxon>
        <taxon>Bacillati</taxon>
        <taxon>Actinomycetota</taxon>
        <taxon>Actinomycetes</taxon>
        <taxon>Micrococcales</taxon>
        <taxon>Dermacoccaceae</taxon>
        <taxon>Branchiibius</taxon>
    </lineage>
</organism>
<evidence type="ECO:0000313" key="1">
    <source>
        <dbReference type="EMBL" id="SSA35018.1"/>
    </source>
</evidence>
<dbReference type="GO" id="GO:0008237">
    <property type="term" value="F:metallopeptidase activity"/>
    <property type="evidence" value="ECO:0007669"/>
    <property type="project" value="InterPro"/>
</dbReference>
<dbReference type="Gene3D" id="3.40.390.10">
    <property type="entry name" value="Collagenase (Catalytic Domain)"/>
    <property type="match status" value="1"/>
</dbReference>
<dbReference type="EMBL" id="UESZ01000001">
    <property type="protein sequence ID" value="SSA35018.1"/>
    <property type="molecule type" value="Genomic_DNA"/>
</dbReference>
<sequence>MTSLRQRANCIGVATAGMSVRHGFLGQLTTKVPVSLRTELDRLAGKYVHVNCIQVGSDQFTVADYAEIDAAIEKTRALYAMAGRPMALGRIEHYAISTADASGHDVIDSDGEAEDLTDEWTVPNDALDVFFVRVYVGDTAGFSRVDGPCDKDAKGMDGSVVEMNSGGGASDFSTAHEMGHYLGLSHADGRPERLMYPIIPNGGVLTADEADDMRDHCRMHEPC</sequence>